<dbReference type="InterPro" id="IPR008969">
    <property type="entry name" value="CarboxyPept-like_regulatory"/>
</dbReference>
<dbReference type="Pfam" id="PF13715">
    <property type="entry name" value="CarbopepD_reg_2"/>
    <property type="match status" value="1"/>
</dbReference>
<proteinExistence type="predicted"/>
<accession>A0A173WLH7</accession>
<dbReference type="SUPFAM" id="SSF48452">
    <property type="entry name" value="TPR-like"/>
    <property type="match status" value="1"/>
</dbReference>
<dbReference type="SMART" id="SM00028">
    <property type="entry name" value="TPR"/>
    <property type="match status" value="1"/>
</dbReference>
<keyword evidence="2" id="KW-0675">Receptor</keyword>
<dbReference type="SUPFAM" id="SSF49464">
    <property type="entry name" value="Carboxypeptidase regulatory domain-like"/>
    <property type="match status" value="1"/>
</dbReference>
<organism evidence="2 3">
    <name type="scientific">Bacteroides finegoldii</name>
    <dbReference type="NCBI Taxonomy" id="338188"/>
    <lineage>
        <taxon>Bacteria</taxon>
        <taxon>Pseudomonadati</taxon>
        <taxon>Bacteroidota</taxon>
        <taxon>Bacteroidia</taxon>
        <taxon>Bacteroidales</taxon>
        <taxon>Bacteroidaceae</taxon>
        <taxon>Bacteroides</taxon>
    </lineage>
</organism>
<dbReference type="Gene3D" id="1.25.40.10">
    <property type="entry name" value="Tetratricopeptide repeat domain"/>
    <property type="match status" value="1"/>
</dbReference>
<dbReference type="STRING" id="338188.ERS852397_00136"/>
<sequence>MKINCKRGRLIGILLAAMLLLGADAYAQRMRVQGHVTNQQGKSIPNVNIIDPVTNERIEISDEDGRYSVLAERHGSLKYTCVGYEDKTVKVGGKQIINVVLKDAVIELDEVIVISKVKDKVVPEPTDIEIKGNYFHLKTRVPVPKEMFTSNRRLVLQPSIYDVTQKKRLLLRPVVFDGGTYNTTQRRMYDYNIEQDPLHEYIQVKTTSSRNGDIIAYHDSIYIEYLQHDYRADVHLAMENYRAIIYRDSFSIARGTVNPLRFLEYKFSAFNLTDKKYLPKPVMQLRDTKGEVNLTFVVGKADLDDKNPQNQVELNRLNQELHAIEMNPEASLKSFHITGVASPDGSYELNLRLAKLRTDKALDRILSQLDPETRKLLEVKSDASVASWKEVAELLRKDSRQDTADEITELIKRYGEKNYQLNRALKSKPFYKEVAAVYLPKLRKVQYTYGYSIFRSLTDEEIMQLYKKDPKELTRFEYYRMIATAKTPDEKERYCKEALELYDNFTYAANELAVLNIQKDTPDSKILEPFVSKSAPVELLSNQAIALLHEGKYTKADSVLTLLPEGVVADDLQAIVQAMAGYYDDAFEKVAATSPFNEVIMLLAMKKNKEAWEKASQLDTGSAREYYVKAIAANRMEKVGEALMYIEKALELDPSLLETARVDGDIIDLLPEEQKIKNDNTTKE</sequence>
<dbReference type="RefSeq" id="WP_055278218.1">
    <property type="nucleotide sequence ID" value="NZ_CABIXA010000001.1"/>
</dbReference>
<dbReference type="InterPro" id="IPR019734">
    <property type="entry name" value="TPR_rpt"/>
</dbReference>
<dbReference type="InterPro" id="IPR011990">
    <property type="entry name" value="TPR-like_helical_dom_sf"/>
</dbReference>
<dbReference type="EMBL" id="CYZH01000001">
    <property type="protein sequence ID" value="CUN39910.1"/>
    <property type="molecule type" value="Genomic_DNA"/>
</dbReference>
<feature type="repeat" description="TPR" evidence="1">
    <location>
        <begin position="623"/>
        <end position="656"/>
    </location>
</feature>
<keyword evidence="1" id="KW-0802">TPR repeat</keyword>
<dbReference type="PROSITE" id="PS50005">
    <property type="entry name" value="TPR"/>
    <property type="match status" value="1"/>
</dbReference>
<protein>
    <submittedName>
        <fullName evidence="2">Outer membrane cobalamin receptor protein</fullName>
    </submittedName>
</protein>
<reference evidence="2 3" key="1">
    <citation type="submission" date="2015-09" db="EMBL/GenBank/DDBJ databases">
        <authorList>
            <consortium name="Pathogen Informatics"/>
        </authorList>
    </citation>
    <scope>NUCLEOTIDE SEQUENCE [LARGE SCALE GENOMIC DNA]</scope>
    <source>
        <strain evidence="2 3">2789STDY5608840</strain>
    </source>
</reference>
<evidence type="ECO:0000313" key="2">
    <source>
        <dbReference type="EMBL" id="CUN39910.1"/>
    </source>
</evidence>
<dbReference type="AlphaFoldDB" id="A0A173WLH7"/>
<evidence type="ECO:0000313" key="3">
    <source>
        <dbReference type="Proteomes" id="UP000095517"/>
    </source>
</evidence>
<gene>
    <name evidence="2" type="ORF">ERS852397_00136</name>
</gene>
<name>A0A173WLH7_9BACE</name>
<dbReference type="Proteomes" id="UP000095517">
    <property type="component" value="Unassembled WGS sequence"/>
</dbReference>
<evidence type="ECO:0000256" key="1">
    <source>
        <dbReference type="PROSITE-ProRule" id="PRU00339"/>
    </source>
</evidence>